<name>A0A645IF61_9ZZZZ</name>
<keyword evidence="6 7" id="KW-0472">Membrane</keyword>
<keyword evidence="4 7" id="KW-0812">Transmembrane</keyword>
<accession>A0A645IF61</accession>
<dbReference type="GO" id="GO:0055085">
    <property type="term" value="P:transmembrane transport"/>
    <property type="evidence" value="ECO:0007669"/>
    <property type="project" value="InterPro"/>
</dbReference>
<reference evidence="9" key="1">
    <citation type="submission" date="2019-08" db="EMBL/GenBank/DDBJ databases">
        <authorList>
            <person name="Kucharzyk K."/>
            <person name="Murdoch R.W."/>
            <person name="Higgins S."/>
            <person name="Loffler F."/>
        </authorList>
    </citation>
    <scope>NUCLEOTIDE SEQUENCE</scope>
</reference>
<dbReference type="PANTHER" id="PTHR43227:SF11">
    <property type="entry name" value="BLL4140 PROTEIN"/>
    <property type="match status" value="1"/>
</dbReference>
<dbReference type="EMBL" id="VSSQ01108019">
    <property type="protein sequence ID" value="MPN46944.1"/>
    <property type="molecule type" value="Genomic_DNA"/>
</dbReference>
<dbReference type="SUPFAM" id="SSF161098">
    <property type="entry name" value="MetI-like"/>
    <property type="match status" value="1"/>
</dbReference>
<evidence type="ECO:0000256" key="1">
    <source>
        <dbReference type="ARBA" id="ARBA00004651"/>
    </source>
</evidence>
<evidence type="ECO:0000256" key="7">
    <source>
        <dbReference type="SAM" id="Phobius"/>
    </source>
</evidence>
<protein>
    <recommendedName>
        <fullName evidence="8">ABC transmembrane type-1 domain-containing protein</fullName>
    </recommendedName>
</protein>
<evidence type="ECO:0000313" key="9">
    <source>
        <dbReference type="EMBL" id="MPN46944.1"/>
    </source>
</evidence>
<feature type="transmembrane region" description="Helical" evidence="7">
    <location>
        <begin position="6"/>
        <end position="27"/>
    </location>
</feature>
<comment type="subcellular location">
    <subcellularLocation>
        <location evidence="1">Cell membrane</location>
        <topology evidence="1">Multi-pass membrane protein</topology>
    </subcellularLocation>
</comment>
<evidence type="ECO:0000259" key="8">
    <source>
        <dbReference type="PROSITE" id="PS50928"/>
    </source>
</evidence>
<dbReference type="PROSITE" id="PS50928">
    <property type="entry name" value="ABC_TM1"/>
    <property type="match status" value="1"/>
</dbReference>
<feature type="transmembrane region" description="Helical" evidence="7">
    <location>
        <begin position="56"/>
        <end position="75"/>
    </location>
</feature>
<dbReference type="AlphaFoldDB" id="A0A645IF61"/>
<keyword evidence="3" id="KW-1003">Cell membrane</keyword>
<gene>
    <name evidence="9" type="ORF">SDC9_194543</name>
</gene>
<dbReference type="PANTHER" id="PTHR43227">
    <property type="entry name" value="BLL4140 PROTEIN"/>
    <property type="match status" value="1"/>
</dbReference>
<evidence type="ECO:0000256" key="6">
    <source>
        <dbReference type="ARBA" id="ARBA00023136"/>
    </source>
</evidence>
<sequence>MLKPVIVFIVTMQIINVFQLWEAVYLLTNGGPSYSTMSIGFLIYNTAFVSGKYGLAAAQGVILTLTILLFSWLSLKASKEV</sequence>
<evidence type="ECO:0000256" key="2">
    <source>
        <dbReference type="ARBA" id="ARBA00022448"/>
    </source>
</evidence>
<proteinExistence type="predicted"/>
<organism evidence="9">
    <name type="scientific">bioreactor metagenome</name>
    <dbReference type="NCBI Taxonomy" id="1076179"/>
    <lineage>
        <taxon>unclassified sequences</taxon>
        <taxon>metagenomes</taxon>
        <taxon>ecological metagenomes</taxon>
    </lineage>
</organism>
<dbReference type="GO" id="GO:0005886">
    <property type="term" value="C:plasma membrane"/>
    <property type="evidence" value="ECO:0007669"/>
    <property type="project" value="UniProtKB-SubCell"/>
</dbReference>
<evidence type="ECO:0000256" key="4">
    <source>
        <dbReference type="ARBA" id="ARBA00022692"/>
    </source>
</evidence>
<evidence type="ECO:0000256" key="3">
    <source>
        <dbReference type="ARBA" id="ARBA00022475"/>
    </source>
</evidence>
<dbReference type="InterPro" id="IPR050809">
    <property type="entry name" value="UgpAE/MalFG_permease"/>
</dbReference>
<dbReference type="InterPro" id="IPR035906">
    <property type="entry name" value="MetI-like_sf"/>
</dbReference>
<keyword evidence="5 7" id="KW-1133">Transmembrane helix</keyword>
<dbReference type="Gene3D" id="1.10.3720.10">
    <property type="entry name" value="MetI-like"/>
    <property type="match status" value="1"/>
</dbReference>
<dbReference type="InterPro" id="IPR000515">
    <property type="entry name" value="MetI-like"/>
</dbReference>
<evidence type="ECO:0000256" key="5">
    <source>
        <dbReference type="ARBA" id="ARBA00022989"/>
    </source>
</evidence>
<feature type="domain" description="ABC transmembrane type-1" evidence="8">
    <location>
        <begin position="1"/>
        <end position="74"/>
    </location>
</feature>
<comment type="caution">
    <text evidence="9">The sequence shown here is derived from an EMBL/GenBank/DDBJ whole genome shotgun (WGS) entry which is preliminary data.</text>
</comment>
<keyword evidence="2" id="KW-0813">Transport</keyword>